<name>A0A915JD59_ROMCU</name>
<keyword evidence="3" id="KW-1185">Reference proteome</keyword>
<evidence type="ECO:0000256" key="2">
    <source>
        <dbReference type="SAM" id="MobiDB-lite"/>
    </source>
</evidence>
<feature type="region of interest" description="Disordered" evidence="2">
    <location>
        <begin position="1"/>
        <end position="23"/>
    </location>
</feature>
<dbReference type="Proteomes" id="UP000887565">
    <property type="component" value="Unplaced"/>
</dbReference>
<protein>
    <submittedName>
        <fullName evidence="4">Uncharacterized protein</fullName>
    </submittedName>
</protein>
<sequence length="274" mass="31665">MNNKNLIVVNQSDSQQKSTGKDESSKFGFYFGNSKNSTSAQNSLLENSPFSLGLTFEAVDKNHDKWQKDNYSSLQQLNDLNWASRDEIKWAQEGLKIVPKSLNVAVLNRASLQRDIQLSYRKQYIKDAAYKKAMSIPTDVYVPAVDIVDELYRTINATVKNMLDRLYREANKTEDRIKSIMRHQESVIKSYKIACHEISSLKDERQYDGDPEAYIAYKYNANVKFYLDRLSCKSFDEDYFIQSMELGCKSIQYTVCWEPYLTPVFGLGSRHANQ</sequence>
<feature type="coiled-coil region" evidence="1">
    <location>
        <begin position="156"/>
        <end position="183"/>
    </location>
</feature>
<evidence type="ECO:0000313" key="3">
    <source>
        <dbReference type="Proteomes" id="UP000887565"/>
    </source>
</evidence>
<accession>A0A915JD59</accession>
<feature type="compositionally biased region" description="Polar residues" evidence="2">
    <location>
        <begin position="1"/>
        <end position="18"/>
    </location>
</feature>
<evidence type="ECO:0000256" key="1">
    <source>
        <dbReference type="SAM" id="Coils"/>
    </source>
</evidence>
<dbReference type="AlphaFoldDB" id="A0A915JD59"/>
<dbReference type="WBParaSite" id="nRc.2.0.1.t23740-RA">
    <property type="protein sequence ID" value="nRc.2.0.1.t23740-RA"/>
    <property type="gene ID" value="nRc.2.0.1.g23740"/>
</dbReference>
<reference evidence="4" key="1">
    <citation type="submission" date="2022-11" db="UniProtKB">
        <authorList>
            <consortium name="WormBaseParasite"/>
        </authorList>
    </citation>
    <scope>IDENTIFICATION</scope>
</reference>
<keyword evidence="1" id="KW-0175">Coiled coil</keyword>
<evidence type="ECO:0000313" key="4">
    <source>
        <dbReference type="WBParaSite" id="nRc.2.0.1.t23740-RA"/>
    </source>
</evidence>
<proteinExistence type="predicted"/>
<organism evidence="3 4">
    <name type="scientific">Romanomermis culicivorax</name>
    <name type="common">Nematode worm</name>
    <dbReference type="NCBI Taxonomy" id="13658"/>
    <lineage>
        <taxon>Eukaryota</taxon>
        <taxon>Metazoa</taxon>
        <taxon>Ecdysozoa</taxon>
        <taxon>Nematoda</taxon>
        <taxon>Enoplea</taxon>
        <taxon>Dorylaimia</taxon>
        <taxon>Mermithida</taxon>
        <taxon>Mermithoidea</taxon>
        <taxon>Mermithidae</taxon>
        <taxon>Romanomermis</taxon>
    </lineage>
</organism>